<evidence type="ECO:0000313" key="3">
    <source>
        <dbReference type="Proteomes" id="UP000030661"/>
    </source>
</evidence>
<proteinExistence type="predicted"/>
<accession>A0A081C5A9</accession>
<dbReference type="Proteomes" id="UP000030661">
    <property type="component" value="Unassembled WGS sequence"/>
</dbReference>
<evidence type="ECO:0000259" key="1">
    <source>
        <dbReference type="Pfam" id="PF18998"/>
    </source>
</evidence>
<dbReference type="Pfam" id="PF18998">
    <property type="entry name" value="Flg_new_2"/>
    <property type="match status" value="2"/>
</dbReference>
<dbReference type="STRING" id="1499967.U27_06749"/>
<dbReference type="EMBL" id="DF820470">
    <property type="protein sequence ID" value="GAK59764.1"/>
    <property type="molecule type" value="Genomic_DNA"/>
</dbReference>
<organism evidence="2">
    <name type="scientific">Vecturithrix granuli</name>
    <dbReference type="NCBI Taxonomy" id="1499967"/>
    <lineage>
        <taxon>Bacteria</taxon>
        <taxon>Candidatus Moduliflexota</taxon>
        <taxon>Candidatus Vecturitrichia</taxon>
        <taxon>Candidatus Vecturitrichales</taxon>
        <taxon>Candidatus Vecturitrichaceae</taxon>
        <taxon>Candidatus Vecturithrix</taxon>
    </lineage>
</organism>
<sequence>MIFPARRPTSAARPGGANCDIGAFEYVVYTLAYTAGANGTISGTSPQTFEHGADDTAVEAVPNTGYHFVQWSDDSTVNPRTDTNVTANVSVTAEFAINTYTLTYTAGEHGTISGTTPQTVEHGSNGTTVEAVPNANYHFTQWSDGVMTASRTDTNVTA</sequence>
<gene>
    <name evidence="2" type="ORF">U27_06749</name>
</gene>
<evidence type="ECO:0000313" key="2">
    <source>
        <dbReference type="EMBL" id="GAK59764.1"/>
    </source>
</evidence>
<dbReference type="eggNOG" id="COG5492">
    <property type="taxonomic scope" value="Bacteria"/>
</dbReference>
<dbReference type="InterPro" id="IPR044060">
    <property type="entry name" value="Bacterial_rp_domain"/>
</dbReference>
<feature type="domain" description="Bacterial repeat" evidence="1">
    <location>
        <begin position="29"/>
        <end position="98"/>
    </location>
</feature>
<feature type="domain" description="Bacterial repeat" evidence="1">
    <location>
        <begin position="100"/>
        <end position="157"/>
    </location>
</feature>
<protein>
    <submittedName>
        <fullName evidence="2">S-layer domain protein</fullName>
    </submittedName>
</protein>
<reference evidence="2" key="1">
    <citation type="journal article" date="2015" name="PeerJ">
        <title>First genomic representation of candidate bacterial phylum KSB3 points to enhanced environmental sensing as a trigger of wastewater bulking.</title>
        <authorList>
            <person name="Sekiguchi Y."/>
            <person name="Ohashi A."/>
            <person name="Parks D.H."/>
            <person name="Yamauchi T."/>
            <person name="Tyson G.W."/>
            <person name="Hugenholtz P."/>
        </authorList>
    </citation>
    <scope>NUCLEOTIDE SEQUENCE [LARGE SCALE GENOMIC DNA]</scope>
</reference>
<keyword evidence="3" id="KW-1185">Reference proteome</keyword>
<dbReference type="HOGENOM" id="CLU_1665977_0_0_0"/>
<dbReference type="AlphaFoldDB" id="A0A081C5A9"/>
<name>A0A081C5A9_VECG1</name>